<reference evidence="2" key="1">
    <citation type="submission" date="2020-10" db="EMBL/GenBank/DDBJ databases">
        <authorList>
            <person name="Han B."/>
            <person name="Lu T."/>
            <person name="Zhao Q."/>
            <person name="Huang X."/>
            <person name="Zhao Y."/>
        </authorList>
    </citation>
    <scope>NUCLEOTIDE SEQUENCE</scope>
</reference>
<dbReference type="InterPro" id="IPR032675">
    <property type="entry name" value="LRR_dom_sf"/>
</dbReference>
<dbReference type="Gene3D" id="3.80.10.10">
    <property type="entry name" value="Ribonuclease Inhibitor"/>
    <property type="match status" value="1"/>
</dbReference>
<accession>A0A811S933</accession>
<dbReference type="OrthoDB" id="423607at2759"/>
<feature type="region of interest" description="Disordered" evidence="1">
    <location>
        <begin position="122"/>
        <end position="153"/>
    </location>
</feature>
<sequence length="166" mass="18503">MAALVAAAGLRELVMDKCLGITNVGLAKVTVGCPGLEKLSVKWCLEISDIGIELLSKKCPELRSVDISYLKVSNESHRSLSTLEKLEDITMVCCLFTDDDGLQMLSAGNWLKVITLQHEHYQEQHQQSNNNSNECSNPTNDSNSRKRGRRQRRNFTLEIKAQLAAN</sequence>
<evidence type="ECO:0000313" key="2">
    <source>
        <dbReference type="EMBL" id="CAD6338022.1"/>
    </source>
</evidence>
<dbReference type="AlphaFoldDB" id="A0A811S933"/>
<evidence type="ECO:0000256" key="1">
    <source>
        <dbReference type="SAM" id="MobiDB-lite"/>
    </source>
</evidence>
<evidence type="ECO:0000313" key="3">
    <source>
        <dbReference type="Proteomes" id="UP000604825"/>
    </source>
</evidence>
<feature type="compositionally biased region" description="Low complexity" evidence="1">
    <location>
        <begin position="124"/>
        <end position="137"/>
    </location>
</feature>
<gene>
    <name evidence="2" type="ORF">NCGR_LOCUS62120</name>
</gene>
<organism evidence="2 3">
    <name type="scientific">Miscanthus lutarioriparius</name>
    <dbReference type="NCBI Taxonomy" id="422564"/>
    <lineage>
        <taxon>Eukaryota</taxon>
        <taxon>Viridiplantae</taxon>
        <taxon>Streptophyta</taxon>
        <taxon>Embryophyta</taxon>
        <taxon>Tracheophyta</taxon>
        <taxon>Spermatophyta</taxon>
        <taxon>Magnoliopsida</taxon>
        <taxon>Liliopsida</taxon>
        <taxon>Poales</taxon>
        <taxon>Poaceae</taxon>
        <taxon>PACMAD clade</taxon>
        <taxon>Panicoideae</taxon>
        <taxon>Andropogonodae</taxon>
        <taxon>Andropogoneae</taxon>
        <taxon>Saccharinae</taxon>
        <taxon>Miscanthus</taxon>
    </lineage>
</organism>
<dbReference type="SUPFAM" id="SSF52047">
    <property type="entry name" value="RNI-like"/>
    <property type="match status" value="1"/>
</dbReference>
<dbReference type="PANTHER" id="PTHR13318">
    <property type="entry name" value="PARTNER OF PAIRED, ISOFORM B-RELATED"/>
    <property type="match status" value="1"/>
</dbReference>
<proteinExistence type="predicted"/>
<name>A0A811S933_9POAL</name>
<dbReference type="GO" id="GO:0031146">
    <property type="term" value="P:SCF-dependent proteasomal ubiquitin-dependent protein catabolic process"/>
    <property type="evidence" value="ECO:0007669"/>
    <property type="project" value="TreeGrafter"/>
</dbReference>
<protein>
    <submittedName>
        <fullName evidence="2">Uncharacterized protein</fullName>
    </submittedName>
</protein>
<dbReference type="SMART" id="SM00367">
    <property type="entry name" value="LRR_CC"/>
    <property type="match status" value="3"/>
</dbReference>
<keyword evidence="3" id="KW-1185">Reference proteome</keyword>
<dbReference type="InterPro" id="IPR006553">
    <property type="entry name" value="Leu-rich_rpt_Cys-con_subtyp"/>
</dbReference>
<comment type="caution">
    <text evidence="2">The sequence shown here is derived from an EMBL/GenBank/DDBJ whole genome shotgun (WGS) entry which is preliminary data.</text>
</comment>
<dbReference type="EMBL" id="CAJGYO010000018">
    <property type="protein sequence ID" value="CAD6338022.1"/>
    <property type="molecule type" value="Genomic_DNA"/>
</dbReference>
<dbReference type="Proteomes" id="UP000604825">
    <property type="component" value="Unassembled WGS sequence"/>
</dbReference>
<dbReference type="GO" id="GO:0019005">
    <property type="term" value="C:SCF ubiquitin ligase complex"/>
    <property type="evidence" value="ECO:0007669"/>
    <property type="project" value="TreeGrafter"/>
</dbReference>